<comment type="caution">
    <text evidence="2">The sequence shown here is derived from an EMBL/GenBank/DDBJ whole genome shotgun (WGS) entry which is preliminary data.</text>
</comment>
<evidence type="ECO:0000313" key="3">
    <source>
        <dbReference type="Proteomes" id="UP001328107"/>
    </source>
</evidence>
<reference evidence="3" key="1">
    <citation type="submission" date="2022-10" db="EMBL/GenBank/DDBJ databases">
        <title>Genome assembly of Pristionchus species.</title>
        <authorList>
            <person name="Yoshida K."/>
            <person name="Sommer R.J."/>
        </authorList>
    </citation>
    <scope>NUCLEOTIDE SEQUENCE [LARGE SCALE GENOMIC DNA]</scope>
    <source>
        <strain evidence="3">RS5460</strain>
    </source>
</reference>
<gene>
    <name evidence="2" type="ORF">PMAYCL1PPCAC_11467</name>
</gene>
<keyword evidence="3" id="KW-1185">Reference proteome</keyword>
<dbReference type="EMBL" id="BTRK01000003">
    <property type="protein sequence ID" value="GMR41272.1"/>
    <property type="molecule type" value="Genomic_DNA"/>
</dbReference>
<feature type="non-terminal residue" evidence="2">
    <location>
        <position position="1"/>
    </location>
</feature>
<feature type="non-terminal residue" evidence="2">
    <location>
        <position position="75"/>
    </location>
</feature>
<dbReference type="SUPFAM" id="SSF110069">
    <property type="entry name" value="ApaG-like"/>
    <property type="match status" value="1"/>
</dbReference>
<dbReference type="Proteomes" id="UP001328107">
    <property type="component" value="Unassembled WGS sequence"/>
</dbReference>
<name>A0AAN4ZHC1_9BILA</name>
<dbReference type="InterPro" id="IPR007474">
    <property type="entry name" value="ApaG_domain"/>
</dbReference>
<feature type="domain" description="ApaG" evidence="1">
    <location>
        <begin position="26"/>
        <end position="75"/>
    </location>
</feature>
<accession>A0AAN4ZHC1</accession>
<protein>
    <recommendedName>
        <fullName evidence="1">ApaG domain-containing protein</fullName>
    </recommendedName>
</protein>
<dbReference type="PROSITE" id="PS51087">
    <property type="entry name" value="APAG"/>
    <property type="match status" value="1"/>
</dbReference>
<organism evidence="2 3">
    <name type="scientific">Pristionchus mayeri</name>
    <dbReference type="NCBI Taxonomy" id="1317129"/>
    <lineage>
        <taxon>Eukaryota</taxon>
        <taxon>Metazoa</taxon>
        <taxon>Ecdysozoa</taxon>
        <taxon>Nematoda</taxon>
        <taxon>Chromadorea</taxon>
        <taxon>Rhabditida</taxon>
        <taxon>Rhabditina</taxon>
        <taxon>Diplogasteromorpha</taxon>
        <taxon>Diplogasteroidea</taxon>
        <taxon>Neodiplogasteridae</taxon>
        <taxon>Pristionchus</taxon>
    </lineage>
</organism>
<proteinExistence type="predicted"/>
<dbReference type="AlphaFoldDB" id="A0AAN4ZHC1"/>
<dbReference type="InterPro" id="IPR036767">
    <property type="entry name" value="ApaG_sf"/>
</dbReference>
<evidence type="ECO:0000259" key="1">
    <source>
        <dbReference type="PROSITE" id="PS51087"/>
    </source>
</evidence>
<evidence type="ECO:0000313" key="2">
    <source>
        <dbReference type="EMBL" id="GMR41272.1"/>
    </source>
</evidence>
<sequence>YPRRVSMNVVKGRKSIPSLFPFLVNSKITKDVEVMVTTFYLGNKCYDGKPKHTWRLFIRLNNLSRNTAVILRDRY</sequence>